<keyword evidence="1" id="KW-0175">Coiled coil</keyword>
<protein>
    <submittedName>
        <fullName evidence="2">Uncharacterized protein</fullName>
    </submittedName>
</protein>
<gene>
    <name evidence="2" type="ORF">AB205_0186880</name>
</gene>
<dbReference type="OrthoDB" id="9906618at2759"/>
<reference evidence="3" key="1">
    <citation type="journal article" date="2017" name="Nat. Commun.">
        <title>The North American bullfrog draft genome provides insight into hormonal regulation of long noncoding RNA.</title>
        <authorList>
            <person name="Hammond S.A."/>
            <person name="Warren R.L."/>
            <person name="Vandervalk B.P."/>
            <person name="Kucuk E."/>
            <person name="Khan H."/>
            <person name="Gibb E.A."/>
            <person name="Pandoh P."/>
            <person name="Kirk H."/>
            <person name="Zhao Y."/>
            <person name="Jones M."/>
            <person name="Mungall A.J."/>
            <person name="Coope R."/>
            <person name="Pleasance S."/>
            <person name="Moore R.A."/>
            <person name="Holt R.A."/>
            <person name="Round J.M."/>
            <person name="Ohora S."/>
            <person name="Walle B.V."/>
            <person name="Veldhoen N."/>
            <person name="Helbing C.C."/>
            <person name="Birol I."/>
        </authorList>
    </citation>
    <scope>NUCLEOTIDE SEQUENCE [LARGE SCALE GENOMIC DNA]</scope>
</reference>
<dbReference type="AlphaFoldDB" id="A0A2G9RLI5"/>
<name>A0A2G9RLI5_AQUCT</name>
<feature type="non-terminal residue" evidence="2">
    <location>
        <position position="1"/>
    </location>
</feature>
<evidence type="ECO:0000256" key="1">
    <source>
        <dbReference type="SAM" id="Coils"/>
    </source>
</evidence>
<keyword evidence="3" id="KW-1185">Reference proteome</keyword>
<dbReference type="Proteomes" id="UP000228934">
    <property type="component" value="Unassembled WGS sequence"/>
</dbReference>
<sequence length="332" mass="37832">KAEAEVKVLKDQQAVASECVRSTASRAEDLQEQCAALMTKSINALRKRKGRKPVSKARNEEIEFDISDDDLLVGKKKYARPLITKHRKRQHDREDMADGEVHYRNPRDEFEEVREFTQTELHKLAKQYKQWSDEPLLSWLLGLWEEGVDSVVLSGKEAVAMGVLTHDPQLLQEMRKAREFSVNFSLLDLVRDGIVRVYASPSDLENTYSWRTIGEDISRTPLLSLLGGLGLNSKIHEATTLLSQFGELEEAKTKPVRAVDKVKARQEEYKQKITEKKGNGVEKTGGEEKTRLVISRKEVWVDLLKAGVPKDEIDEISTAEMLKRRKHLVGKT</sequence>
<dbReference type="InterPro" id="IPR053270">
    <property type="entry name" value="Fv1_restriction_factor"/>
</dbReference>
<dbReference type="GO" id="GO:0005794">
    <property type="term" value="C:Golgi apparatus"/>
    <property type="evidence" value="ECO:0007669"/>
    <property type="project" value="TreeGrafter"/>
</dbReference>
<dbReference type="EMBL" id="KV937146">
    <property type="protein sequence ID" value="PIO28730.1"/>
    <property type="molecule type" value="Genomic_DNA"/>
</dbReference>
<proteinExistence type="predicted"/>
<dbReference type="PANTHER" id="PTHR48195">
    <property type="entry name" value="FRIEND VIRUS SUSCEPTIBILITY PROTEIN 1"/>
    <property type="match status" value="1"/>
</dbReference>
<feature type="non-terminal residue" evidence="2">
    <location>
        <position position="332"/>
    </location>
</feature>
<evidence type="ECO:0000313" key="3">
    <source>
        <dbReference type="Proteomes" id="UP000228934"/>
    </source>
</evidence>
<evidence type="ECO:0000313" key="2">
    <source>
        <dbReference type="EMBL" id="PIO28730.1"/>
    </source>
</evidence>
<organism evidence="2 3">
    <name type="scientific">Aquarana catesbeiana</name>
    <name type="common">American bullfrog</name>
    <name type="synonym">Rana catesbeiana</name>
    <dbReference type="NCBI Taxonomy" id="8400"/>
    <lineage>
        <taxon>Eukaryota</taxon>
        <taxon>Metazoa</taxon>
        <taxon>Chordata</taxon>
        <taxon>Craniata</taxon>
        <taxon>Vertebrata</taxon>
        <taxon>Euteleostomi</taxon>
        <taxon>Amphibia</taxon>
        <taxon>Batrachia</taxon>
        <taxon>Anura</taxon>
        <taxon>Neobatrachia</taxon>
        <taxon>Ranoidea</taxon>
        <taxon>Ranidae</taxon>
        <taxon>Aquarana</taxon>
    </lineage>
</organism>
<accession>A0A2G9RLI5</accession>
<dbReference type="GO" id="GO:0009615">
    <property type="term" value="P:response to virus"/>
    <property type="evidence" value="ECO:0007669"/>
    <property type="project" value="TreeGrafter"/>
</dbReference>
<feature type="coiled-coil region" evidence="1">
    <location>
        <begin position="107"/>
        <end position="134"/>
    </location>
</feature>
<dbReference type="PANTHER" id="PTHR48195:SF1">
    <property type="entry name" value="RIKEN CDNA 2410002F23 GENE"/>
    <property type="match status" value="1"/>
</dbReference>